<keyword evidence="2" id="KW-0812">Transmembrane</keyword>
<feature type="transmembrane region" description="Helical" evidence="2">
    <location>
        <begin position="6"/>
        <end position="30"/>
    </location>
</feature>
<evidence type="ECO:0000256" key="1">
    <source>
        <dbReference type="SAM" id="MobiDB-lite"/>
    </source>
</evidence>
<accession>A0A0R3W770</accession>
<dbReference type="AlphaFoldDB" id="A0A0R3W770"/>
<keyword evidence="2" id="KW-1133">Transmembrane helix</keyword>
<protein>
    <submittedName>
        <fullName evidence="5">Conserved plasma membrane protein</fullName>
    </submittedName>
</protein>
<name>A0A0R3W770_TAEAS</name>
<dbReference type="Proteomes" id="UP000282613">
    <property type="component" value="Unassembled WGS sequence"/>
</dbReference>
<feature type="compositionally biased region" description="Polar residues" evidence="1">
    <location>
        <begin position="153"/>
        <end position="176"/>
    </location>
</feature>
<keyword evidence="2" id="KW-0472">Membrane</keyword>
<evidence type="ECO:0000313" key="4">
    <source>
        <dbReference type="Proteomes" id="UP000282613"/>
    </source>
</evidence>
<feature type="transmembrane region" description="Helical" evidence="2">
    <location>
        <begin position="265"/>
        <end position="288"/>
    </location>
</feature>
<organism evidence="5">
    <name type="scientific">Taenia asiatica</name>
    <name type="common">Asian tapeworm</name>
    <dbReference type="NCBI Taxonomy" id="60517"/>
    <lineage>
        <taxon>Eukaryota</taxon>
        <taxon>Metazoa</taxon>
        <taxon>Spiralia</taxon>
        <taxon>Lophotrochozoa</taxon>
        <taxon>Platyhelminthes</taxon>
        <taxon>Cestoda</taxon>
        <taxon>Eucestoda</taxon>
        <taxon>Cyclophyllidea</taxon>
        <taxon>Taeniidae</taxon>
        <taxon>Taenia</taxon>
    </lineage>
</organism>
<evidence type="ECO:0000256" key="2">
    <source>
        <dbReference type="SAM" id="Phobius"/>
    </source>
</evidence>
<proteinExistence type="predicted"/>
<gene>
    <name evidence="3" type="ORF">TASK_LOCUS6104</name>
</gene>
<sequence>MIELSVMSFVSVIFNYVLRCINGGILNVMFTPKHNETSNETTYEFGMNQERLMSYVKGLLMISGGDLPLEVLKSFPANIGGGEAGVKEARENPNREVIFIIGPVVAAILMLIAIIGLILINFCTSCKECCHCHKGKKRKRGGGAGGGAGGGEANSQPKSTEGAEVQNNGETRQGPSSIREFDNGYDGYAFYKRKGDSDSDSDHSDDEPKGFVDNMKDLFTFKMTTDFGSAVEDRQEEIMDKIEKVAQRSDFVRKNQGWFCCGCHLFTLILAIAYVIGLVVCVVVYIMASQQVAEVMGQPPNDENTLKDQVVAWLGNKSTYYNFPGTVSFVLRETLVLLNESSSSLIQTMNKTLDELKDQMNTTVEGGATAIFNELQNVTGIDKVFNGTFRISNRLTDLMSSVNTTIANYNSTIKNVIDLNATFAQCHSEIKTECANANCGISDTELKILLFNFNVTAVKDPSVLSKLQSIVQSFEEFAAKLKDLQKEIAAMPGKLTSNIASNLNFTGPINDLQAQLDAALNQVKPQVEALTEKVPQYVDKARPYVNPALYAPAVVMVIIAIIFSVCLLLFIVEA</sequence>
<feature type="transmembrane region" description="Helical" evidence="2">
    <location>
        <begin position="549"/>
        <end position="572"/>
    </location>
</feature>
<feature type="region of interest" description="Disordered" evidence="1">
    <location>
        <begin position="134"/>
        <end position="181"/>
    </location>
</feature>
<feature type="compositionally biased region" description="Gly residues" evidence="1">
    <location>
        <begin position="142"/>
        <end position="152"/>
    </location>
</feature>
<dbReference type="EMBL" id="UYRS01018469">
    <property type="protein sequence ID" value="VDK36130.1"/>
    <property type="molecule type" value="Genomic_DNA"/>
</dbReference>
<dbReference type="OrthoDB" id="6256739at2759"/>
<keyword evidence="4" id="KW-1185">Reference proteome</keyword>
<reference evidence="3 4" key="2">
    <citation type="submission" date="2018-11" db="EMBL/GenBank/DDBJ databases">
        <authorList>
            <consortium name="Pathogen Informatics"/>
        </authorList>
    </citation>
    <scope>NUCLEOTIDE SEQUENCE [LARGE SCALE GENOMIC DNA]</scope>
</reference>
<feature type="transmembrane region" description="Helical" evidence="2">
    <location>
        <begin position="97"/>
        <end position="120"/>
    </location>
</feature>
<reference evidence="5" key="1">
    <citation type="submission" date="2017-02" db="UniProtKB">
        <authorList>
            <consortium name="WormBaseParasite"/>
        </authorList>
    </citation>
    <scope>IDENTIFICATION</scope>
</reference>
<dbReference type="WBParaSite" id="TASK_0000610301-mRNA-1">
    <property type="protein sequence ID" value="TASK_0000610301-mRNA-1"/>
    <property type="gene ID" value="TASK_0000610301"/>
</dbReference>
<evidence type="ECO:0000313" key="5">
    <source>
        <dbReference type="WBParaSite" id="TASK_0000610301-mRNA-1"/>
    </source>
</evidence>
<evidence type="ECO:0000313" key="3">
    <source>
        <dbReference type="EMBL" id="VDK36130.1"/>
    </source>
</evidence>